<sequence length="219" mass="24285">MSSIKHHPSRAMLVDFSAGNLGTAESICVSAHLHFCDQCRNELMRLDQVASKLMSEAEPQIIDEDLFDSVMSKIDALPECTKIRKSDEKSEFPYPVAKLIAETKSPLDWRRMSSSVDVARFHTGQNKYEVALHRICAGGKTPHHGHNGTEFTVVLKGSFSDEQAVYSEGDFLLREPGDEHQPMGAQNGECICLSALAAPIKLSSPLGFLMKPWLRINPM</sequence>
<feature type="domain" description="ChrR-like cupin" evidence="1">
    <location>
        <begin position="106"/>
        <end position="194"/>
    </location>
</feature>
<dbReference type="InterPro" id="IPR025979">
    <property type="entry name" value="ChrR-like_cupin_dom"/>
</dbReference>
<dbReference type="AlphaFoldDB" id="A0A520MIP3"/>
<name>A0A520MIP3_9GAMM</name>
<dbReference type="Pfam" id="PF12973">
    <property type="entry name" value="Cupin_7"/>
    <property type="match status" value="1"/>
</dbReference>
<dbReference type="Proteomes" id="UP000315889">
    <property type="component" value="Unassembled WGS sequence"/>
</dbReference>
<organism evidence="2 3">
    <name type="scientific">SAR92 clade bacterium</name>
    <dbReference type="NCBI Taxonomy" id="2315479"/>
    <lineage>
        <taxon>Bacteria</taxon>
        <taxon>Pseudomonadati</taxon>
        <taxon>Pseudomonadota</taxon>
        <taxon>Gammaproteobacteria</taxon>
        <taxon>Cellvibrionales</taxon>
        <taxon>Porticoccaceae</taxon>
        <taxon>SAR92 clade</taxon>
    </lineage>
</organism>
<dbReference type="EMBL" id="SHBP01000002">
    <property type="protein sequence ID" value="RZO21037.1"/>
    <property type="molecule type" value="Genomic_DNA"/>
</dbReference>
<dbReference type="InterPro" id="IPR041916">
    <property type="entry name" value="Anti_sigma_zinc_sf"/>
</dbReference>
<dbReference type="InterPro" id="IPR014710">
    <property type="entry name" value="RmlC-like_jellyroll"/>
</dbReference>
<dbReference type="NCBIfam" id="TIGR02451">
    <property type="entry name" value="anti_sig_ChrR"/>
    <property type="match status" value="1"/>
</dbReference>
<dbReference type="Gene3D" id="2.60.120.10">
    <property type="entry name" value="Jelly Rolls"/>
    <property type="match status" value="1"/>
</dbReference>
<dbReference type="SUPFAM" id="SSF51182">
    <property type="entry name" value="RmlC-like cupins"/>
    <property type="match status" value="1"/>
</dbReference>
<dbReference type="InterPro" id="IPR012807">
    <property type="entry name" value="Anti-sigma_ChrR"/>
</dbReference>
<reference evidence="2 3" key="1">
    <citation type="submission" date="2019-02" db="EMBL/GenBank/DDBJ databases">
        <title>Prokaryotic population dynamics and viral predation in marine succession experiment using metagenomics: the confinement effect.</title>
        <authorList>
            <person name="Haro-Moreno J.M."/>
            <person name="Rodriguez-Valera F."/>
            <person name="Lopez-Perez M."/>
        </authorList>
    </citation>
    <scope>NUCLEOTIDE SEQUENCE [LARGE SCALE GENOMIC DNA]</scope>
    <source>
        <strain evidence="2">MED-G170</strain>
    </source>
</reference>
<evidence type="ECO:0000259" key="1">
    <source>
        <dbReference type="Pfam" id="PF12973"/>
    </source>
</evidence>
<accession>A0A520MIP3</accession>
<evidence type="ECO:0000313" key="2">
    <source>
        <dbReference type="EMBL" id="RZO21037.1"/>
    </source>
</evidence>
<proteinExistence type="predicted"/>
<gene>
    <name evidence="2" type="ORF">EVB03_02060</name>
</gene>
<evidence type="ECO:0000313" key="3">
    <source>
        <dbReference type="Proteomes" id="UP000315889"/>
    </source>
</evidence>
<dbReference type="CDD" id="cd20301">
    <property type="entry name" value="cupin_ChrR"/>
    <property type="match status" value="1"/>
</dbReference>
<dbReference type="Gene3D" id="1.10.10.1320">
    <property type="entry name" value="Anti-sigma factor, zinc-finger domain"/>
    <property type="match status" value="1"/>
</dbReference>
<protein>
    <submittedName>
        <fullName evidence="2">Transcriptional regulator</fullName>
    </submittedName>
</protein>
<comment type="caution">
    <text evidence="2">The sequence shown here is derived from an EMBL/GenBank/DDBJ whole genome shotgun (WGS) entry which is preliminary data.</text>
</comment>
<dbReference type="InterPro" id="IPR011051">
    <property type="entry name" value="RmlC_Cupin_sf"/>
</dbReference>